<dbReference type="EMBL" id="UOEE01000282">
    <property type="protein sequence ID" value="VAV99980.1"/>
    <property type="molecule type" value="Genomic_DNA"/>
</dbReference>
<reference evidence="1" key="1">
    <citation type="submission" date="2018-06" db="EMBL/GenBank/DDBJ databases">
        <authorList>
            <person name="Zhirakovskaya E."/>
        </authorList>
    </citation>
    <scope>NUCLEOTIDE SEQUENCE</scope>
</reference>
<feature type="non-terminal residue" evidence="1">
    <location>
        <position position="106"/>
    </location>
</feature>
<dbReference type="PROSITE" id="PS51257">
    <property type="entry name" value="PROKAR_LIPOPROTEIN"/>
    <property type="match status" value="1"/>
</dbReference>
<keyword evidence="1" id="KW-0378">Hydrolase</keyword>
<accession>A0A3B0S214</accession>
<protein>
    <submittedName>
        <fullName evidence="1">Dipeptidyl carboxypeptidase Dcp</fullName>
        <ecNumber evidence="1">3.4.15.5</ecNumber>
    </submittedName>
</protein>
<dbReference type="EC" id="3.4.15.5" evidence="1"/>
<keyword evidence="1" id="KW-0121">Carboxypeptidase</keyword>
<keyword evidence="1" id="KW-0645">Protease</keyword>
<evidence type="ECO:0000313" key="1">
    <source>
        <dbReference type="EMBL" id="VAV99980.1"/>
    </source>
</evidence>
<dbReference type="GO" id="GO:0008241">
    <property type="term" value="F:peptidyl-dipeptidase activity"/>
    <property type="evidence" value="ECO:0007669"/>
    <property type="project" value="UniProtKB-EC"/>
</dbReference>
<dbReference type="Gene3D" id="1.10.1370.40">
    <property type="match status" value="1"/>
</dbReference>
<organism evidence="1">
    <name type="scientific">hydrothermal vent metagenome</name>
    <dbReference type="NCBI Taxonomy" id="652676"/>
    <lineage>
        <taxon>unclassified sequences</taxon>
        <taxon>metagenomes</taxon>
        <taxon>ecological metagenomes</taxon>
    </lineage>
</organism>
<name>A0A3B0S214_9ZZZZ</name>
<dbReference type="GO" id="GO:0004180">
    <property type="term" value="F:carboxypeptidase activity"/>
    <property type="evidence" value="ECO:0007669"/>
    <property type="project" value="UniProtKB-KW"/>
</dbReference>
<dbReference type="AlphaFoldDB" id="A0A3B0S214"/>
<gene>
    <name evidence="1" type="ORF">MNBD_ALPHA06-1125</name>
</gene>
<sequence length="106" mass="11057">MRHFFLSGIAISAVFLAAACTEQQPVSGASETAAEAITQEVEKAPMTTNTLLAKWTGPYGGTPAFDTVKLADLKPALKIGMAKNLAEIDAITSVTDAPSFENTIVA</sequence>
<proteinExistence type="predicted"/>